<proteinExistence type="predicted"/>
<gene>
    <name evidence="3" type="ORF">BXZ70DRAFT_71345</name>
</gene>
<dbReference type="PANTHER" id="PTHR34407:SF1">
    <property type="entry name" value="SGNH HYDROLASE-TYPE ESTERASE DOMAIN-CONTAINING PROTEIN"/>
    <property type="match status" value="1"/>
</dbReference>
<keyword evidence="4" id="KW-1185">Reference proteome</keyword>
<dbReference type="AlphaFoldDB" id="A0A8K0URE4"/>
<feature type="region of interest" description="Disordered" evidence="1">
    <location>
        <begin position="1"/>
        <end position="25"/>
    </location>
</feature>
<evidence type="ECO:0008006" key="5">
    <source>
        <dbReference type="Google" id="ProtNLM"/>
    </source>
</evidence>
<evidence type="ECO:0000313" key="3">
    <source>
        <dbReference type="EMBL" id="KAH8101712.1"/>
    </source>
</evidence>
<dbReference type="EMBL" id="JAEVFJ010000011">
    <property type="protein sequence ID" value="KAH8101712.1"/>
    <property type="molecule type" value="Genomic_DNA"/>
</dbReference>
<keyword evidence="2" id="KW-0472">Membrane</keyword>
<evidence type="ECO:0000256" key="2">
    <source>
        <dbReference type="SAM" id="Phobius"/>
    </source>
</evidence>
<reference evidence="3" key="1">
    <citation type="journal article" date="2021" name="New Phytol.">
        <title>Evolutionary innovations through gain and loss of genes in the ectomycorrhizal Boletales.</title>
        <authorList>
            <person name="Wu G."/>
            <person name="Miyauchi S."/>
            <person name="Morin E."/>
            <person name="Kuo A."/>
            <person name="Drula E."/>
            <person name="Varga T."/>
            <person name="Kohler A."/>
            <person name="Feng B."/>
            <person name="Cao Y."/>
            <person name="Lipzen A."/>
            <person name="Daum C."/>
            <person name="Hundley H."/>
            <person name="Pangilinan J."/>
            <person name="Johnson J."/>
            <person name="Barry K."/>
            <person name="LaButti K."/>
            <person name="Ng V."/>
            <person name="Ahrendt S."/>
            <person name="Min B."/>
            <person name="Choi I.G."/>
            <person name="Park H."/>
            <person name="Plett J.M."/>
            <person name="Magnuson J."/>
            <person name="Spatafora J.W."/>
            <person name="Nagy L.G."/>
            <person name="Henrissat B."/>
            <person name="Grigoriev I.V."/>
            <person name="Yang Z.L."/>
            <person name="Xu J."/>
            <person name="Martin F.M."/>
        </authorList>
    </citation>
    <scope>NUCLEOTIDE SEQUENCE</scope>
    <source>
        <strain evidence="3">KKN 215</strain>
    </source>
</reference>
<dbReference type="PANTHER" id="PTHR34407">
    <property type="entry name" value="EXPRESSED PROTEIN"/>
    <property type="match status" value="1"/>
</dbReference>
<dbReference type="SUPFAM" id="SSF52266">
    <property type="entry name" value="SGNH hydrolase"/>
    <property type="match status" value="1"/>
</dbReference>
<accession>A0A8K0URE4</accession>
<protein>
    <recommendedName>
        <fullName evidence="5">Capsular associated protein</fullName>
    </recommendedName>
</protein>
<dbReference type="CDD" id="cd00229">
    <property type="entry name" value="SGNH_hydrolase"/>
    <property type="match status" value="1"/>
</dbReference>
<feature type="compositionally biased region" description="Low complexity" evidence="1">
    <location>
        <begin position="397"/>
        <end position="411"/>
    </location>
</feature>
<dbReference type="Proteomes" id="UP000813824">
    <property type="component" value="Unassembled WGS sequence"/>
</dbReference>
<dbReference type="OrthoDB" id="544608at2759"/>
<evidence type="ECO:0000313" key="4">
    <source>
        <dbReference type="Proteomes" id="UP000813824"/>
    </source>
</evidence>
<comment type="caution">
    <text evidence="3">The sequence shown here is derived from an EMBL/GenBank/DDBJ whole genome shotgun (WGS) entry which is preliminary data.</text>
</comment>
<feature type="region of interest" description="Disordered" evidence="1">
    <location>
        <begin position="384"/>
        <end position="417"/>
    </location>
</feature>
<keyword evidence="2" id="KW-0812">Transmembrane</keyword>
<name>A0A8K0URE4_9AGAR</name>
<organism evidence="3 4">
    <name type="scientific">Cristinia sonorae</name>
    <dbReference type="NCBI Taxonomy" id="1940300"/>
    <lineage>
        <taxon>Eukaryota</taxon>
        <taxon>Fungi</taxon>
        <taxon>Dikarya</taxon>
        <taxon>Basidiomycota</taxon>
        <taxon>Agaricomycotina</taxon>
        <taxon>Agaricomycetes</taxon>
        <taxon>Agaricomycetidae</taxon>
        <taxon>Agaricales</taxon>
        <taxon>Pleurotineae</taxon>
        <taxon>Stephanosporaceae</taxon>
        <taxon>Cristinia</taxon>
    </lineage>
</organism>
<evidence type="ECO:0000256" key="1">
    <source>
        <dbReference type="SAM" id="MobiDB-lite"/>
    </source>
</evidence>
<sequence length="592" mass="64024">MNRRPTRGAFIAPPPSHPMGSLAEKPSSRLNHRTLGVTNRIWLIIALFLALVFFTRSILPSDHPHPRRQAWNADLKPKNYLNVTAGETLSPFPFCPALGPGDELAAKYDPILLAKTRMYTGSGARMQRLISRALAGHPVTISVVGSSVSACHGAGDDPLSPSCYPSLFFSWWNEVFPHPASELTNGAMRRTNSAYFSFCHNHHVPDVVDLVIVELDAADETNPNALEDFEILIRSLLIRPEQPAVLILGHFAPQIQNTVGFVGPDHWHTVVAQFYDVPHISVKPLLYSKYMANPDGIMNQFYADPVLANPTGHEVIADVLSSYFQSLVCAAWSAVTGTESEALPGPGMLSVVKGKGNSDLSQPKDAKGLFGGVAQRIGAAGAGAFEPPKAGEGVDGAAVPPNANQNPNKQPDSQMAPNSRLLYPHLKVPSRMINSVPTPSHFREIVPFCVSANDLVNPLPSSLLTGTGWNVFHPATGTAELTSHAHYWYSTLPTSRLRVSITVGKGDVGIYYLKEPTPADGSEGAAVECWVDDNYAGAVVIENYGNVGEETPSLEIIDRNVMAGSHYVECQLMGEEEERGVPPFKIMGIFSS</sequence>
<feature type="transmembrane region" description="Helical" evidence="2">
    <location>
        <begin position="41"/>
        <end position="59"/>
    </location>
</feature>
<keyword evidence="2" id="KW-1133">Transmembrane helix</keyword>